<dbReference type="InterPro" id="IPR002142">
    <property type="entry name" value="Peptidase_S49"/>
</dbReference>
<gene>
    <name evidence="2" type="ORF">IMG5_113140</name>
</gene>
<evidence type="ECO:0000313" key="2">
    <source>
        <dbReference type="EMBL" id="EGR31315.1"/>
    </source>
</evidence>
<dbReference type="GO" id="GO:0006508">
    <property type="term" value="P:proteolysis"/>
    <property type="evidence" value="ECO:0007669"/>
    <property type="project" value="UniProtKB-KW"/>
</dbReference>
<reference evidence="2 3" key="1">
    <citation type="submission" date="2011-07" db="EMBL/GenBank/DDBJ databases">
        <authorList>
            <person name="Coyne R."/>
            <person name="Brami D."/>
            <person name="Johnson J."/>
            <person name="Hostetler J."/>
            <person name="Hannick L."/>
            <person name="Clark T."/>
            <person name="Cassidy-Hanley D."/>
            <person name="Inman J."/>
        </authorList>
    </citation>
    <scope>NUCLEOTIDE SEQUENCE [LARGE SCALE GENOMIC DNA]</scope>
    <source>
        <strain evidence="2 3">G5</strain>
    </source>
</reference>
<keyword evidence="3" id="KW-1185">Reference proteome</keyword>
<sequence length="359" mass="42801">MFLNQTYQVIQENNIKVISARSRYENYFPNECYQWKIEAFKDLQKFHDKQIVTNLVCLGDSHIEMQAAQQLGKQFQQILVKTVKFKEYPRIDELIKQLQLVKDNFEYVFYEFKNLTIKLEKAPLYTFAEDYALGNGYLLLSLGEKVYGNPLSLIGSIHTRIQYFSFEKLLEKYGIKFEVYSKTKHSFLPLTKPTKEDLEFAQARNEELLKEVQKRIVQNRRRQFESKGFNEEQAISQLLNGQTFTSQQALQNGYYLYLLFIILYLQKDQLMKLELFINLSIQIIQDIKQNAKNKQLIVQIKLIIVKNLDLKLLLIFQVILKNQKNIIQMSKIFMNFQIRNYNQLNLYFNQKIIWLSNIL</sequence>
<dbReference type="Pfam" id="PF01343">
    <property type="entry name" value="Peptidase_S49"/>
    <property type="match status" value="1"/>
</dbReference>
<keyword evidence="2" id="KW-0645">Protease</keyword>
<accession>G0QTZ2</accession>
<dbReference type="GeneID" id="14907453"/>
<dbReference type="AlphaFoldDB" id="G0QTZ2"/>
<dbReference type="EMBL" id="GL983885">
    <property type="protein sequence ID" value="EGR31315.1"/>
    <property type="molecule type" value="Genomic_DNA"/>
</dbReference>
<protein>
    <submittedName>
        <fullName evidence="2">Protease sohb, putative</fullName>
    </submittedName>
</protein>
<feature type="non-terminal residue" evidence="2">
    <location>
        <position position="359"/>
    </location>
</feature>
<keyword evidence="2" id="KW-0378">Hydrolase</keyword>
<dbReference type="RefSeq" id="XP_004034801.1">
    <property type="nucleotide sequence ID" value="XM_004034753.1"/>
</dbReference>
<organism evidence="2 3">
    <name type="scientific">Ichthyophthirius multifiliis</name>
    <name type="common">White spot disease agent</name>
    <name type="synonym">Ich</name>
    <dbReference type="NCBI Taxonomy" id="5932"/>
    <lineage>
        <taxon>Eukaryota</taxon>
        <taxon>Sar</taxon>
        <taxon>Alveolata</taxon>
        <taxon>Ciliophora</taxon>
        <taxon>Intramacronucleata</taxon>
        <taxon>Oligohymenophorea</taxon>
        <taxon>Hymenostomatida</taxon>
        <taxon>Ophryoglenina</taxon>
        <taxon>Ichthyophthirius</taxon>
    </lineage>
</organism>
<dbReference type="PANTHER" id="PTHR38899">
    <property type="entry name" value="DOMAIN OOKINETE PROTEIN, PUTATIVE-RELATED"/>
    <property type="match status" value="1"/>
</dbReference>
<evidence type="ECO:0000313" key="3">
    <source>
        <dbReference type="Proteomes" id="UP000008983"/>
    </source>
</evidence>
<name>G0QTZ2_ICHMU</name>
<proteinExistence type="predicted"/>
<dbReference type="InParanoid" id="G0QTZ2"/>
<evidence type="ECO:0000259" key="1">
    <source>
        <dbReference type="Pfam" id="PF01343"/>
    </source>
</evidence>
<dbReference type="PANTHER" id="PTHR38899:SF1">
    <property type="entry name" value="PROTEIN KINASE"/>
    <property type="match status" value="1"/>
</dbReference>
<dbReference type="InterPro" id="IPR029045">
    <property type="entry name" value="ClpP/crotonase-like_dom_sf"/>
</dbReference>
<dbReference type="GO" id="GO:0008233">
    <property type="term" value="F:peptidase activity"/>
    <property type="evidence" value="ECO:0007669"/>
    <property type="project" value="UniProtKB-KW"/>
</dbReference>
<dbReference type="Proteomes" id="UP000008983">
    <property type="component" value="Unassembled WGS sequence"/>
</dbReference>
<dbReference type="OrthoDB" id="286854at2759"/>
<dbReference type="Gene3D" id="3.90.226.10">
    <property type="entry name" value="2-enoyl-CoA Hydratase, Chain A, domain 1"/>
    <property type="match status" value="1"/>
</dbReference>
<feature type="domain" description="Peptidase S49" evidence="1">
    <location>
        <begin position="120"/>
        <end position="254"/>
    </location>
</feature>
<dbReference type="eggNOG" id="ENOG502SYGT">
    <property type="taxonomic scope" value="Eukaryota"/>
</dbReference>
<dbReference type="SUPFAM" id="SSF52096">
    <property type="entry name" value="ClpP/crotonase"/>
    <property type="match status" value="1"/>
</dbReference>